<feature type="transmembrane region" description="Helical" evidence="7">
    <location>
        <begin position="335"/>
        <end position="355"/>
    </location>
</feature>
<dbReference type="PANTHER" id="PTHR30489:SF0">
    <property type="entry name" value="LIPOPROTEIN-RELEASING SYSTEM TRANSMEMBRANE PROTEIN LOLE"/>
    <property type="match status" value="1"/>
</dbReference>
<feature type="transmembrane region" description="Helical" evidence="7">
    <location>
        <begin position="25"/>
        <end position="50"/>
    </location>
</feature>
<accession>A0ABY9RC97</accession>
<evidence type="ECO:0000256" key="3">
    <source>
        <dbReference type="ARBA" id="ARBA00022475"/>
    </source>
</evidence>
<evidence type="ECO:0000256" key="4">
    <source>
        <dbReference type="ARBA" id="ARBA00022692"/>
    </source>
</evidence>
<name>A0ABY9RC97_9FLAO</name>
<dbReference type="PANTHER" id="PTHR30489">
    <property type="entry name" value="LIPOPROTEIN-RELEASING SYSTEM TRANSMEMBRANE PROTEIN LOLE"/>
    <property type="match status" value="1"/>
</dbReference>
<keyword evidence="5 7" id="KW-1133">Transmembrane helix</keyword>
<keyword evidence="4 7" id="KW-0812">Transmembrane</keyword>
<evidence type="ECO:0000256" key="5">
    <source>
        <dbReference type="ARBA" id="ARBA00022989"/>
    </source>
</evidence>
<evidence type="ECO:0000256" key="2">
    <source>
        <dbReference type="ARBA" id="ARBA00005236"/>
    </source>
</evidence>
<evidence type="ECO:0000256" key="6">
    <source>
        <dbReference type="ARBA" id="ARBA00023136"/>
    </source>
</evidence>
<dbReference type="Pfam" id="PF12704">
    <property type="entry name" value="MacB_PCD"/>
    <property type="match status" value="1"/>
</dbReference>
<keyword evidence="6 7" id="KW-0472">Membrane</keyword>
<dbReference type="InterPro" id="IPR003838">
    <property type="entry name" value="ABC3_permease_C"/>
</dbReference>
<feature type="domain" description="MacB-like periplasmic core" evidence="9">
    <location>
        <begin position="28"/>
        <end position="245"/>
    </location>
</feature>
<dbReference type="InterPro" id="IPR051447">
    <property type="entry name" value="Lipoprotein-release_system"/>
</dbReference>
<evidence type="ECO:0000256" key="1">
    <source>
        <dbReference type="ARBA" id="ARBA00004651"/>
    </source>
</evidence>
<keyword evidence="3" id="KW-1003">Cell membrane</keyword>
<organism evidence="10 11">
    <name type="scientific">Flavobacterium nakdongensis</name>
    <dbReference type="NCBI Taxonomy" id="3073563"/>
    <lineage>
        <taxon>Bacteria</taxon>
        <taxon>Pseudomonadati</taxon>
        <taxon>Bacteroidota</taxon>
        <taxon>Flavobacteriia</taxon>
        <taxon>Flavobacteriales</taxon>
        <taxon>Flavobacteriaceae</taxon>
        <taxon>Flavobacterium</taxon>
    </lineage>
</organism>
<feature type="domain" description="ABC3 transporter permease C-terminal" evidence="8">
    <location>
        <begin position="278"/>
        <end position="403"/>
    </location>
</feature>
<gene>
    <name evidence="10" type="ORF">RF683_07955</name>
</gene>
<evidence type="ECO:0000259" key="8">
    <source>
        <dbReference type="Pfam" id="PF02687"/>
    </source>
</evidence>
<dbReference type="EMBL" id="CP133721">
    <property type="protein sequence ID" value="WMW78876.1"/>
    <property type="molecule type" value="Genomic_DNA"/>
</dbReference>
<reference evidence="10" key="1">
    <citation type="submission" date="2023-09" db="EMBL/GenBank/DDBJ databases">
        <title>Flavobacterium sp. 20NA77.7 isolated from freshwater.</title>
        <authorList>
            <person name="Le V."/>
            <person name="Ko S.-R."/>
            <person name="Ahn C.-Y."/>
            <person name="Oh H.-M."/>
        </authorList>
    </citation>
    <scope>NUCLEOTIDE SEQUENCE</scope>
    <source>
        <strain evidence="10">20NA77.7</strain>
    </source>
</reference>
<evidence type="ECO:0000256" key="7">
    <source>
        <dbReference type="SAM" id="Phobius"/>
    </source>
</evidence>
<protein>
    <submittedName>
        <fullName evidence="10">FtsX-like permease family protein</fullName>
    </submittedName>
</protein>
<evidence type="ECO:0000313" key="11">
    <source>
        <dbReference type="Proteomes" id="UP001180481"/>
    </source>
</evidence>
<dbReference type="InterPro" id="IPR025857">
    <property type="entry name" value="MacB_PCD"/>
</dbReference>
<dbReference type="Pfam" id="PF02687">
    <property type="entry name" value="FtsX"/>
    <property type="match status" value="1"/>
</dbReference>
<evidence type="ECO:0000259" key="9">
    <source>
        <dbReference type="Pfam" id="PF12704"/>
    </source>
</evidence>
<dbReference type="RefSeq" id="WP_309533163.1">
    <property type="nucleotide sequence ID" value="NZ_CP133721.1"/>
</dbReference>
<feature type="transmembrane region" description="Helical" evidence="7">
    <location>
        <begin position="274"/>
        <end position="299"/>
    </location>
</feature>
<feature type="transmembrane region" description="Helical" evidence="7">
    <location>
        <begin position="375"/>
        <end position="398"/>
    </location>
</feature>
<sequence length="410" mass="46399">MNLEYFIAKRLITAKSYKSSVSSPIIKIAILAIALSIVMMIVAVATGIGLQQKIREKIAAFNGHIIVSNYDDNQSQVTVQPIDMPKQLFVKLKDYAGIAHVQEVATKAGLIRTEKEFEGIVFKGVGREYDWSKLQEFLVQGQMPKFDNTTTNQVLISTFLANRLHLKLGDAFNTFFMKEQGKRPSVRKFTIVGIYNSGFQEFDSSYVIGDIQHIQRINKWQKNQVGAYEVFVDDFTKMEQTAQEVYQTIPPTYNSISIQEKYASIFEWLKLFDFNILVVLIIMIVVATINMIVALLVLILERTQLIGLLKAVGASDWSVRKIFIYNALHLVSRGLLYGNSIALFLLFLQKQFGIIKLNPESYYVAVAPVVINPLHILFLNIGTVIICGLVLLIPSYIITKITPVRALRFE</sequence>
<comment type="similarity">
    <text evidence="2">Belongs to the ABC-4 integral membrane protein family. LolC/E subfamily.</text>
</comment>
<dbReference type="Proteomes" id="UP001180481">
    <property type="component" value="Chromosome"/>
</dbReference>
<comment type="subcellular location">
    <subcellularLocation>
        <location evidence="1">Cell membrane</location>
        <topology evidence="1">Multi-pass membrane protein</topology>
    </subcellularLocation>
</comment>
<keyword evidence="11" id="KW-1185">Reference proteome</keyword>
<evidence type="ECO:0000313" key="10">
    <source>
        <dbReference type="EMBL" id="WMW78876.1"/>
    </source>
</evidence>
<proteinExistence type="inferred from homology"/>